<accession>A0A5C3N8C0</accession>
<keyword evidence="3" id="KW-1185">Reference proteome</keyword>
<dbReference type="PANTHER" id="PTHR46579:SF1">
    <property type="entry name" value="F5_8 TYPE C DOMAIN-CONTAINING PROTEIN"/>
    <property type="match status" value="1"/>
</dbReference>
<feature type="region of interest" description="Disordered" evidence="1">
    <location>
        <begin position="557"/>
        <end position="598"/>
    </location>
</feature>
<dbReference type="AlphaFoldDB" id="A0A5C3N8C0"/>
<protein>
    <submittedName>
        <fullName evidence="2">Uncharacterized protein</fullName>
    </submittedName>
</protein>
<gene>
    <name evidence="2" type="ORF">OE88DRAFT_1791307</name>
</gene>
<feature type="compositionally biased region" description="Low complexity" evidence="1">
    <location>
        <begin position="557"/>
        <end position="569"/>
    </location>
</feature>
<evidence type="ECO:0000313" key="2">
    <source>
        <dbReference type="EMBL" id="TFK52726.1"/>
    </source>
</evidence>
<dbReference type="PANTHER" id="PTHR46579">
    <property type="entry name" value="F5/8 TYPE C DOMAIN-CONTAINING PROTEIN-RELATED"/>
    <property type="match status" value="1"/>
</dbReference>
<dbReference type="OrthoDB" id="3269001at2759"/>
<dbReference type="Proteomes" id="UP000305948">
    <property type="component" value="Unassembled WGS sequence"/>
</dbReference>
<evidence type="ECO:0000313" key="3">
    <source>
        <dbReference type="Proteomes" id="UP000305948"/>
    </source>
</evidence>
<reference evidence="2 3" key="1">
    <citation type="journal article" date="2019" name="Nat. Ecol. Evol.">
        <title>Megaphylogeny resolves global patterns of mushroom evolution.</title>
        <authorList>
            <person name="Varga T."/>
            <person name="Krizsan K."/>
            <person name="Foldi C."/>
            <person name="Dima B."/>
            <person name="Sanchez-Garcia M."/>
            <person name="Sanchez-Ramirez S."/>
            <person name="Szollosi G.J."/>
            <person name="Szarkandi J.G."/>
            <person name="Papp V."/>
            <person name="Albert L."/>
            <person name="Andreopoulos W."/>
            <person name="Angelini C."/>
            <person name="Antonin V."/>
            <person name="Barry K.W."/>
            <person name="Bougher N.L."/>
            <person name="Buchanan P."/>
            <person name="Buyck B."/>
            <person name="Bense V."/>
            <person name="Catcheside P."/>
            <person name="Chovatia M."/>
            <person name="Cooper J."/>
            <person name="Damon W."/>
            <person name="Desjardin D."/>
            <person name="Finy P."/>
            <person name="Geml J."/>
            <person name="Haridas S."/>
            <person name="Hughes K."/>
            <person name="Justo A."/>
            <person name="Karasinski D."/>
            <person name="Kautmanova I."/>
            <person name="Kiss B."/>
            <person name="Kocsube S."/>
            <person name="Kotiranta H."/>
            <person name="LaButti K.M."/>
            <person name="Lechner B.E."/>
            <person name="Liimatainen K."/>
            <person name="Lipzen A."/>
            <person name="Lukacs Z."/>
            <person name="Mihaltcheva S."/>
            <person name="Morgado L.N."/>
            <person name="Niskanen T."/>
            <person name="Noordeloos M.E."/>
            <person name="Ohm R.A."/>
            <person name="Ortiz-Santana B."/>
            <person name="Ovrebo C."/>
            <person name="Racz N."/>
            <person name="Riley R."/>
            <person name="Savchenko A."/>
            <person name="Shiryaev A."/>
            <person name="Soop K."/>
            <person name="Spirin V."/>
            <person name="Szebenyi C."/>
            <person name="Tomsovsky M."/>
            <person name="Tulloss R.E."/>
            <person name="Uehling J."/>
            <person name="Grigoriev I.V."/>
            <person name="Vagvolgyi C."/>
            <person name="Papp T."/>
            <person name="Martin F.M."/>
            <person name="Miettinen O."/>
            <person name="Hibbett D.S."/>
            <person name="Nagy L.G."/>
        </authorList>
    </citation>
    <scope>NUCLEOTIDE SEQUENCE [LARGE SCALE GENOMIC DNA]</scope>
    <source>
        <strain evidence="2 3">OMC1185</strain>
    </source>
</reference>
<feature type="compositionally biased region" description="Acidic residues" evidence="1">
    <location>
        <begin position="579"/>
        <end position="590"/>
    </location>
</feature>
<name>A0A5C3N8C0_9AGAM</name>
<dbReference type="STRING" id="5364.A0A5C3N8C0"/>
<dbReference type="EMBL" id="ML213508">
    <property type="protein sequence ID" value="TFK52726.1"/>
    <property type="molecule type" value="Genomic_DNA"/>
</dbReference>
<evidence type="ECO:0000256" key="1">
    <source>
        <dbReference type="SAM" id="MobiDB-lite"/>
    </source>
</evidence>
<proteinExistence type="predicted"/>
<sequence>MHFMAPDAEDLINDISEAHPEDSRTGSPLVLCTCRKCSQYEFKAEDGTTQSGRLVRPQTERSHRRIEAISKNPDSQAADTGEERGYKEAFSEVRRNLRPRKNDRENEKHVRQRLQAIKEHGIASETEAIERGAAHEADTKQKSTSIATLIHVLILWLHLRCGLSRQASTVALKVINIVITMAFQLALSIRGLGSPDTDIPTINIKHDVRSAMASLSIEPVLLRSVCCPKCFAQYSLESCPDICPRRETKRSKKCGEHLWTTRNGSNGGPRRCPRCMYTTQSFESWLTWFLSRPGIEDLINESYEHQSPGPGGIMHSIRDSPAWQSFGSFATTRGNLIFSFFIDWFNPLMNKIAGKKISAGAIMLFCQNLPEHLQYAPENTFFAGITPPPNEPSVSTITHVADPVIDQLAIFYTGKRIPTYRQPEGSFHRVALMAFIADLITIRKCGGFASHSAEIFCSFCECLKSQIESLDPGQWRPCNGAEVRIAAGLWRDAQTKKAREALFTKYGIRWSSLHKLLYRDPVHHMVLGVMHNWMEGILQHHARRKWGIGVESGSARDAAAAAAPGPAKAESGDKTFLQPDDESDSDDDSTVDTPDTSDIPSVFNATSLGKICACIEDVILPSWVDRPPKNLGDKAHGKLKADNWFVLFSVMLPMVLVELWTSKHRTQLQEQLLDNFYDLVTCTNIVGAYSTSDAAADTYTEHYISYRRSLQKLFPASPSVPNHHYAMHNGDLLKFWGPLMCVSEFPYEQHNGRLQKIKTNGYMHDLDYTMLRQICRRGRLTTLIQQQSSVDDPLAKAYDLLNANSPSAATDLAVNEEYLKLLKTVAAGETLPSAVYDLILSYLQASGESVRHHLHLPHPTHAVVLPCHGIRKHHFKHRNRDFAERTIHEGNSSITFRYQSGRIGAGFIDAAWLQLVGDGVNLFIAVSIHQPLSEEDQQRSPFAERPGFLVQVFYDRPSHQQVIIRPGDIISHAAIRRRPARTFGIGDPIIIVHDLNRGRN</sequence>
<organism evidence="2 3">
    <name type="scientific">Heliocybe sulcata</name>
    <dbReference type="NCBI Taxonomy" id="5364"/>
    <lineage>
        <taxon>Eukaryota</taxon>
        <taxon>Fungi</taxon>
        <taxon>Dikarya</taxon>
        <taxon>Basidiomycota</taxon>
        <taxon>Agaricomycotina</taxon>
        <taxon>Agaricomycetes</taxon>
        <taxon>Gloeophyllales</taxon>
        <taxon>Gloeophyllaceae</taxon>
        <taxon>Heliocybe</taxon>
    </lineage>
</organism>